<comment type="subcellular location">
    <subcellularLocation>
        <location evidence="1">Cell envelope</location>
    </subcellularLocation>
</comment>
<feature type="transmembrane region" description="Helical" evidence="5">
    <location>
        <begin position="44"/>
        <end position="64"/>
    </location>
</feature>
<dbReference type="CDD" id="cd02966">
    <property type="entry name" value="TlpA_like_family"/>
    <property type="match status" value="1"/>
</dbReference>
<proteinExistence type="predicted"/>
<accession>A0A1G5QVM1</accession>
<dbReference type="GO" id="GO:0030313">
    <property type="term" value="C:cell envelope"/>
    <property type="evidence" value="ECO:0007669"/>
    <property type="project" value="UniProtKB-SubCell"/>
</dbReference>
<dbReference type="EMBL" id="FMWD01000010">
    <property type="protein sequence ID" value="SCZ65590.1"/>
    <property type="molecule type" value="Genomic_DNA"/>
</dbReference>
<dbReference type="STRING" id="415747.SAMN03097708_02844"/>
<evidence type="ECO:0000256" key="5">
    <source>
        <dbReference type="SAM" id="Phobius"/>
    </source>
</evidence>
<dbReference type="PANTHER" id="PTHR42852">
    <property type="entry name" value="THIOL:DISULFIDE INTERCHANGE PROTEIN DSBE"/>
    <property type="match status" value="1"/>
</dbReference>
<keyword evidence="8" id="KW-1185">Reference proteome</keyword>
<organism evidence="7 8">
    <name type="scientific">Thiohalomonas denitrificans</name>
    <dbReference type="NCBI Taxonomy" id="415747"/>
    <lineage>
        <taxon>Bacteria</taxon>
        <taxon>Pseudomonadati</taxon>
        <taxon>Pseudomonadota</taxon>
        <taxon>Gammaproteobacteria</taxon>
        <taxon>Thiohalomonadales</taxon>
        <taxon>Thiohalomonadaceae</taxon>
        <taxon>Thiohalomonas</taxon>
    </lineage>
</organism>
<dbReference type="PROSITE" id="PS51352">
    <property type="entry name" value="THIOREDOXIN_2"/>
    <property type="match status" value="1"/>
</dbReference>
<evidence type="ECO:0000256" key="1">
    <source>
        <dbReference type="ARBA" id="ARBA00004196"/>
    </source>
</evidence>
<feature type="domain" description="Thioredoxin" evidence="6">
    <location>
        <begin position="118"/>
        <end position="271"/>
    </location>
</feature>
<feature type="transmembrane region" description="Helical" evidence="5">
    <location>
        <begin position="112"/>
        <end position="130"/>
    </location>
</feature>
<keyword evidence="5" id="KW-1133">Transmembrane helix</keyword>
<dbReference type="InterPro" id="IPR036249">
    <property type="entry name" value="Thioredoxin-like_sf"/>
</dbReference>
<dbReference type="GO" id="GO:0015036">
    <property type="term" value="F:disulfide oxidoreductase activity"/>
    <property type="evidence" value="ECO:0007669"/>
    <property type="project" value="UniProtKB-ARBA"/>
</dbReference>
<dbReference type="AlphaFoldDB" id="A0A1G5QVM1"/>
<evidence type="ECO:0000313" key="7">
    <source>
        <dbReference type="EMBL" id="SCZ65590.1"/>
    </source>
</evidence>
<dbReference type="PROSITE" id="PS00194">
    <property type="entry name" value="THIOREDOXIN_1"/>
    <property type="match status" value="1"/>
</dbReference>
<dbReference type="InterPro" id="IPR013740">
    <property type="entry name" value="Redoxin"/>
</dbReference>
<protein>
    <submittedName>
        <fullName evidence="7">Thiol-disulfide isomerase or thioredoxin</fullName>
    </submittedName>
</protein>
<evidence type="ECO:0000313" key="8">
    <source>
        <dbReference type="Proteomes" id="UP000199648"/>
    </source>
</evidence>
<dbReference type="InterPro" id="IPR050553">
    <property type="entry name" value="Thioredoxin_ResA/DsbE_sf"/>
</dbReference>
<dbReference type="RefSeq" id="WP_092998491.1">
    <property type="nucleotide sequence ID" value="NZ_FMWD01000010.1"/>
</dbReference>
<dbReference type="OrthoDB" id="9788279at2"/>
<evidence type="ECO:0000256" key="2">
    <source>
        <dbReference type="ARBA" id="ARBA00022748"/>
    </source>
</evidence>
<dbReference type="GO" id="GO:0017004">
    <property type="term" value="P:cytochrome complex assembly"/>
    <property type="evidence" value="ECO:0007669"/>
    <property type="project" value="UniProtKB-KW"/>
</dbReference>
<keyword evidence="4" id="KW-0676">Redox-active center</keyword>
<dbReference type="Gene3D" id="3.40.30.10">
    <property type="entry name" value="Glutaredoxin"/>
    <property type="match status" value="1"/>
</dbReference>
<dbReference type="SUPFAM" id="SSF52833">
    <property type="entry name" value="Thioredoxin-like"/>
    <property type="match status" value="1"/>
</dbReference>
<keyword evidence="3" id="KW-1015">Disulfide bond</keyword>
<evidence type="ECO:0000256" key="3">
    <source>
        <dbReference type="ARBA" id="ARBA00023157"/>
    </source>
</evidence>
<keyword evidence="7" id="KW-0413">Isomerase</keyword>
<dbReference type="GO" id="GO:0016853">
    <property type="term" value="F:isomerase activity"/>
    <property type="evidence" value="ECO:0007669"/>
    <property type="project" value="UniProtKB-KW"/>
</dbReference>
<dbReference type="Pfam" id="PF08534">
    <property type="entry name" value="Redoxin"/>
    <property type="match status" value="1"/>
</dbReference>
<feature type="transmembrane region" description="Helical" evidence="5">
    <location>
        <begin position="84"/>
        <end position="100"/>
    </location>
</feature>
<sequence length="281" mass="29991">MLSVSIGPFATSFDRLLPVVAVIVALTVGALLGRRRGVATGGTLLNLVWIGIVVARISFVLRYADEYRGDWLGVLDIRDGGFDVVSGLAATLVAAAWILWRTPAVRKPLGAALLAGGLSWGSIAGVVTLIDTQSRAMPQVALQTLGGTRTDLQTLSANTGQPMVINLWATWCPPCRREMPVLEAAQQEHPDITFVFANQGEGAAQIQQFIDQFSLTLDNVVLDRGGALGRTVGSMGLPTTLFYDADGRLINSHTGELSRATLARGLRRFASRGTNEGSFED</sequence>
<reference evidence="7 8" key="1">
    <citation type="submission" date="2016-10" db="EMBL/GenBank/DDBJ databases">
        <authorList>
            <person name="de Groot N.N."/>
        </authorList>
    </citation>
    <scope>NUCLEOTIDE SEQUENCE [LARGE SCALE GENOMIC DNA]</scope>
    <source>
        <strain evidence="7 8">HLD2</strain>
    </source>
</reference>
<keyword evidence="5" id="KW-0812">Transmembrane</keyword>
<dbReference type="InterPro" id="IPR013766">
    <property type="entry name" value="Thioredoxin_domain"/>
</dbReference>
<dbReference type="PANTHER" id="PTHR42852:SF6">
    <property type="entry name" value="THIOL:DISULFIDE INTERCHANGE PROTEIN DSBE"/>
    <property type="match status" value="1"/>
</dbReference>
<feature type="transmembrane region" description="Helical" evidence="5">
    <location>
        <begin position="15"/>
        <end position="32"/>
    </location>
</feature>
<dbReference type="InterPro" id="IPR017937">
    <property type="entry name" value="Thioredoxin_CS"/>
</dbReference>
<keyword evidence="5" id="KW-0472">Membrane</keyword>
<name>A0A1G5QVM1_9GAMM</name>
<gene>
    <name evidence="7" type="ORF">SAMN03097708_02844</name>
</gene>
<keyword evidence="2" id="KW-0201">Cytochrome c-type biogenesis</keyword>
<evidence type="ECO:0000256" key="4">
    <source>
        <dbReference type="ARBA" id="ARBA00023284"/>
    </source>
</evidence>
<evidence type="ECO:0000259" key="6">
    <source>
        <dbReference type="PROSITE" id="PS51352"/>
    </source>
</evidence>
<dbReference type="Proteomes" id="UP000199648">
    <property type="component" value="Unassembled WGS sequence"/>
</dbReference>